<dbReference type="GeneID" id="80451310"/>
<evidence type="ECO:0000313" key="2">
    <source>
        <dbReference type="EMBL" id="BAU98669.1"/>
    </source>
</evidence>
<sequence length="487" mass="49760">MTNKTKLVRAGVTGVTGIVSAGAVALGIVALVTVPIPGFVGTPPALSIAPVPAVQQRVCPGPLVDVLSRGTAAITFISNGQPEYAQASSVDNFDNSWLNAPDNQSGVVYGAPQVISVPPAASAEQAPLLAGNQEQLLVTESLSGLAAAACTEPANDLWLVGGSTEVGRTTLVMLANPTDVTATVTLEVFTENGYVEAANSDGIIVEPGEQRIVSLAGYAPDVYSPVVRVMSNGGQVLASLQQSVTRTLVPSGVEWVVPGAGLATQQIITGVFVTGQADHERSEIGDVISDLDPGIRVVAPGDKDSKVTVTLLSSTGEKTEYSAQLKAKKAVQLPLTGIEDGTYTVIVTSEQPIAAGVRTVQDSLTDATAAPGTPITGGDFAWMSSSSFLTDEILIPIPQGTAPTVTFYNPGRDTAEVTLSTQGQKDIVLSVKKGQMVTTPLMAATNYTVTGATGLLGGLSFSGPGLGSAIALNPANVLGSPITVYPR</sequence>
<feature type="transmembrane region" description="Helical" evidence="1">
    <location>
        <begin position="12"/>
        <end position="34"/>
    </location>
</feature>
<dbReference type="Pfam" id="PF18986">
    <property type="entry name" value="DUF5719"/>
    <property type="match status" value="1"/>
</dbReference>
<reference evidence="2 3" key="1">
    <citation type="journal article" date="2016" name="Genome Announc.">
        <title>Complete Genome Sequence of Aurantimicrobium minutum Type Strain KNCT, a Planktonic Ultramicrobacterium Isolated from River Water.</title>
        <authorList>
            <person name="Nakai R."/>
            <person name="Fujisawa T."/>
            <person name="Nakamura Y."/>
            <person name="Nishide H."/>
            <person name="Uchiyama I."/>
            <person name="Baba T."/>
            <person name="Toyoda A."/>
            <person name="Fujiyama A."/>
            <person name="Naganuma T."/>
            <person name="Niki H."/>
        </authorList>
    </citation>
    <scope>NUCLEOTIDE SEQUENCE [LARGE SCALE GENOMIC DNA]</scope>
    <source>
        <strain evidence="2 3">KNC</strain>
    </source>
</reference>
<keyword evidence="1" id="KW-0472">Membrane</keyword>
<dbReference type="Proteomes" id="UP000243847">
    <property type="component" value="Chromosome sequence1"/>
</dbReference>
<keyword evidence="1" id="KW-0812">Transmembrane</keyword>
<name>A0A173LV19_9MICO</name>
<dbReference type="KEGG" id="amin:AUMI_11270"/>
<organism evidence="2 3">
    <name type="scientific">Aurantimicrobium minutum</name>
    <dbReference type="NCBI Taxonomy" id="708131"/>
    <lineage>
        <taxon>Bacteria</taxon>
        <taxon>Bacillati</taxon>
        <taxon>Actinomycetota</taxon>
        <taxon>Actinomycetes</taxon>
        <taxon>Micrococcales</taxon>
        <taxon>Microbacteriaceae</taxon>
        <taxon>Aurantimicrobium</taxon>
    </lineage>
</organism>
<accession>A0A173LV19</accession>
<evidence type="ECO:0000313" key="3">
    <source>
        <dbReference type="Proteomes" id="UP000243847"/>
    </source>
</evidence>
<protein>
    <submittedName>
        <fullName evidence="2">Uncharacterized protein</fullName>
    </submittedName>
</protein>
<dbReference type="InterPro" id="IPR043777">
    <property type="entry name" value="DUF5719"/>
</dbReference>
<keyword evidence="1" id="KW-1133">Transmembrane helix</keyword>
<proteinExistence type="predicted"/>
<dbReference type="EMBL" id="AP017457">
    <property type="protein sequence ID" value="BAU98669.1"/>
    <property type="molecule type" value="Genomic_DNA"/>
</dbReference>
<dbReference type="AlphaFoldDB" id="A0A173LV19"/>
<gene>
    <name evidence="2" type="ORF">AUMI_11270</name>
</gene>
<dbReference type="RefSeq" id="WP_096380195.1">
    <property type="nucleotide sequence ID" value="NZ_AP017457.1"/>
</dbReference>
<dbReference type="OrthoDB" id="3264966at2"/>
<evidence type="ECO:0000256" key="1">
    <source>
        <dbReference type="SAM" id="Phobius"/>
    </source>
</evidence>